<dbReference type="Pfam" id="PF14363">
    <property type="entry name" value="AAA_assoc"/>
    <property type="match status" value="1"/>
</dbReference>
<reference evidence="3 4" key="1">
    <citation type="submission" date="2022-01" db="EMBL/GenBank/DDBJ databases">
        <authorList>
            <person name="Xiong W."/>
            <person name="Schranz E."/>
        </authorList>
    </citation>
    <scope>NUCLEOTIDE SEQUENCE [LARGE SCALE GENOMIC DNA]</scope>
</reference>
<keyword evidence="1" id="KW-0378">Hydrolase</keyword>
<dbReference type="GO" id="GO:0016787">
    <property type="term" value="F:hydrolase activity"/>
    <property type="evidence" value="ECO:0007669"/>
    <property type="project" value="UniProtKB-KW"/>
</dbReference>
<evidence type="ECO:0000259" key="2">
    <source>
        <dbReference type="Pfam" id="PF14363"/>
    </source>
</evidence>
<sequence>MSSSTESKIAMAKTVVSTIGSVAAAAMVVRSVSRDYLPSEFQDYLYFGFRSFINKFSTQLTMVIYEFEGFQENEIYIATELYLAARISPQIHRMKITKHTSEKNITVAMETNEEVTDVYNGVKFKWCLLSNKAPTREYYPNDGMIGTSRSDIRMLELTFHRKHKDLALNEYLPFILNDSKTMKQEVKSVKLFTVDPMMMHSNSPTMWAPVNLDHPSTFATLAMDTDVKEKVMKDLDRFSDVADSLR</sequence>
<organism evidence="3 4">
    <name type="scientific">Lactuca virosa</name>
    <dbReference type="NCBI Taxonomy" id="75947"/>
    <lineage>
        <taxon>Eukaryota</taxon>
        <taxon>Viridiplantae</taxon>
        <taxon>Streptophyta</taxon>
        <taxon>Embryophyta</taxon>
        <taxon>Tracheophyta</taxon>
        <taxon>Spermatophyta</taxon>
        <taxon>Magnoliopsida</taxon>
        <taxon>eudicotyledons</taxon>
        <taxon>Gunneridae</taxon>
        <taxon>Pentapetalae</taxon>
        <taxon>asterids</taxon>
        <taxon>campanulids</taxon>
        <taxon>Asterales</taxon>
        <taxon>Asteraceae</taxon>
        <taxon>Cichorioideae</taxon>
        <taxon>Cichorieae</taxon>
        <taxon>Lactucinae</taxon>
        <taxon>Lactuca</taxon>
    </lineage>
</organism>
<feature type="domain" description="AAA-type ATPase N-terminal" evidence="2">
    <location>
        <begin position="37"/>
        <end position="129"/>
    </location>
</feature>
<gene>
    <name evidence="3" type="ORF">LVIROSA_LOCUS2016</name>
</gene>
<dbReference type="PANTHER" id="PTHR23070">
    <property type="entry name" value="BCS1 AAA-TYPE ATPASE"/>
    <property type="match status" value="1"/>
</dbReference>
<keyword evidence="4" id="KW-1185">Reference proteome</keyword>
<proteinExistence type="predicted"/>
<evidence type="ECO:0000313" key="3">
    <source>
        <dbReference type="EMBL" id="CAH1414085.1"/>
    </source>
</evidence>
<comment type="caution">
    <text evidence="3">The sequence shown here is derived from an EMBL/GenBank/DDBJ whole genome shotgun (WGS) entry which is preliminary data.</text>
</comment>
<dbReference type="InterPro" id="IPR050747">
    <property type="entry name" value="Mitochondrial_chaperone_BCS1"/>
</dbReference>
<evidence type="ECO:0000313" key="4">
    <source>
        <dbReference type="Proteomes" id="UP001157418"/>
    </source>
</evidence>
<accession>A0AAU9LHY8</accession>
<protein>
    <recommendedName>
        <fullName evidence="2">AAA-type ATPase N-terminal domain-containing protein</fullName>
    </recommendedName>
</protein>
<evidence type="ECO:0000256" key="1">
    <source>
        <dbReference type="ARBA" id="ARBA00022801"/>
    </source>
</evidence>
<dbReference type="AlphaFoldDB" id="A0AAU9LHY8"/>
<dbReference type="EMBL" id="CAKMRJ010000001">
    <property type="protein sequence ID" value="CAH1414085.1"/>
    <property type="molecule type" value="Genomic_DNA"/>
</dbReference>
<dbReference type="Proteomes" id="UP001157418">
    <property type="component" value="Unassembled WGS sequence"/>
</dbReference>
<dbReference type="InterPro" id="IPR025753">
    <property type="entry name" value="AAA_N_dom"/>
</dbReference>
<name>A0AAU9LHY8_9ASTR</name>